<feature type="compositionally biased region" description="Basic residues" evidence="5">
    <location>
        <begin position="1161"/>
        <end position="1173"/>
    </location>
</feature>
<keyword evidence="3" id="KW-0539">Nucleus</keyword>
<comment type="subcellular location">
    <subcellularLocation>
        <location evidence="1">Nucleus</location>
    </subcellularLocation>
</comment>
<dbReference type="GO" id="GO:0003723">
    <property type="term" value="F:RNA binding"/>
    <property type="evidence" value="ECO:0007669"/>
    <property type="project" value="TreeGrafter"/>
</dbReference>
<name>A0A1S3H2U1_LINAN</name>
<organism evidence="6 7">
    <name type="scientific">Lingula anatina</name>
    <name type="common">Brachiopod</name>
    <name type="synonym">Lingula unguis</name>
    <dbReference type="NCBI Taxonomy" id="7574"/>
    <lineage>
        <taxon>Eukaryota</taxon>
        <taxon>Metazoa</taxon>
        <taxon>Spiralia</taxon>
        <taxon>Lophotrochozoa</taxon>
        <taxon>Brachiopoda</taxon>
        <taxon>Linguliformea</taxon>
        <taxon>Lingulata</taxon>
        <taxon>Lingulida</taxon>
        <taxon>Linguloidea</taxon>
        <taxon>Lingulidae</taxon>
        <taxon>Lingula</taxon>
    </lineage>
</organism>
<feature type="coiled-coil region" evidence="4">
    <location>
        <begin position="104"/>
        <end position="166"/>
    </location>
</feature>
<dbReference type="AlphaFoldDB" id="A0A1S3H2U1"/>
<feature type="region of interest" description="Disordered" evidence="5">
    <location>
        <begin position="1107"/>
        <end position="1173"/>
    </location>
</feature>
<reference evidence="7" key="1">
    <citation type="submission" date="2025-08" db="UniProtKB">
        <authorList>
            <consortium name="RefSeq"/>
        </authorList>
    </citation>
    <scope>IDENTIFICATION</scope>
    <source>
        <tissue evidence="7">Gonads</tissue>
    </source>
</reference>
<gene>
    <name evidence="7" type="primary">LOC106150961</name>
</gene>
<dbReference type="GO" id="GO:0005730">
    <property type="term" value="C:nucleolus"/>
    <property type="evidence" value="ECO:0007669"/>
    <property type="project" value="InterPro"/>
</dbReference>
<accession>A0A1S3H2U1</accession>
<dbReference type="STRING" id="7574.A0A1S3H2U1"/>
<dbReference type="RefSeq" id="XP_013379454.1">
    <property type="nucleotide sequence ID" value="XM_013524000.1"/>
</dbReference>
<evidence type="ECO:0000256" key="5">
    <source>
        <dbReference type="SAM" id="MobiDB-lite"/>
    </source>
</evidence>
<dbReference type="OrthoDB" id="342531at2759"/>
<evidence type="ECO:0000256" key="1">
    <source>
        <dbReference type="ARBA" id="ARBA00004123"/>
    </source>
</evidence>
<evidence type="ECO:0000256" key="3">
    <source>
        <dbReference type="ARBA" id="ARBA00023242"/>
    </source>
</evidence>
<dbReference type="InterPro" id="IPR007015">
    <property type="entry name" value="DNA_pol_V/MYBBP1A"/>
</dbReference>
<evidence type="ECO:0000256" key="2">
    <source>
        <dbReference type="ARBA" id="ARBA00006809"/>
    </source>
</evidence>
<comment type="similarity">
    <text evidence="2">Belongs to the MYBBP1A family.</text>
</comment>
<dbReference type="PANTHER" id="PTHR13213:SF2">
    <property type="entry name" value="MYB-BINDING PROTEIN 1A"/>
    <property type="match status" value="1"/>
</dbReference>
<protein>
    <submittedName>
        <fullName evidence="7">Myb-binding protein 1A-like protein isoform X1</fullName>
    </submittedName>
</protein>
<dbReference type="PANTHER" id="PTHR13213">
    <property type="entry name" value="MYB-BINDING PROTEIN 1A FAMILY MEMBER"/>
    <property type="match status" value="1"/>
</dbReference>
<dbReference type="Pfam" id="PF04931">
    <property type="entry name" value="DNA_pol_phi"/>
    <property type="match status" value="1"/>
</dbReference>
<feature type="compositionally biased region" description="Basic and acidic residues" evidence="5">
    <location>
        <begin position="1117"/>
        <end position="1127"/>
    </location>
</feature>
<feature type="compositionally biased region" description="Low complexity" evidence="5">
    <location>
        <begin position="712"/>
        <end position="721"/>
    </location>
</feature>
<dbReference type="InParanoid" id="A0A1S3H2U1"/>
<proteinExistence type="inferred from homology"/>
<keyword evidence="6" id="KW-1185">Reference proteome</keyword>
<dbReference type="Proteomes" id="UP000085678">
    <property type="component" value="Unplaced"/>
</dbReference>
<dbReference type="GO" id="GO:0043565">
    <property type="term" value="F:sequence-specific DNA binding"/>
    <property type="evidence" value="ECO:0007669"/>
    <property type="project" value="TreeGrafter"/>
</dbReference>
<sequence>MALVKDETCNAMEQTSKAKPSVGPELLQLFWDLADNDDKGRIAASVALLSILKASKKKDQKESELNYTVQRLVRGLSSSRKFARPGYTLALTQILRQFKEVTVAQILKEAKEQLRITKQETKAEQGHIYLGQVLGYLALIQADRLNEASKEEVQEVTSSLKKLSSEKSYLRQICYQALAEMGEKVPKKRFAKTVFPILQQELAAGMEQCTADSLLLLLKLSKSQPKVINEDFLKEHWKFDKLINSKNISFLADVMMQSTQCHPVIHSVCVDIVKEMAADQDLFSTFWKEAIDDTLLEHHQPAKKYLAFHLVKQALHTSTSVEMVKTIMSPRLISLLLKTLPDKSKVVCEASKQLANDIVNWAIGCQNGDLQLALLTSLLSPPGLLRFDDVTKTKTVATISQHLTAEATKKYGELLIGLVQGKKDATSLIQSKDRESTVSWAASQLRSLVTTLATASNLDVQLNLLQFLFLHAFFDVQRKEKSLPHAQSGPCSEVLSAQSHRAMQDNFFKALNNLNTFNPDKTSQKEPRTLEYIEISYQLVLYAKKVLANSSSVVPVKPFSEQVLLSWQKMSEEVEKIHKKTQKCSKLGEEHAFELLFVHLGLQLLVDEEAVSDVLKDLHICYEKSCQRRKKGKAADGEPEWVEVITEILLSLLSQPSHLVRVVVSSVFRMLCPHMTTDALQLIIDVLKSTGKPEEEEEGPLDFKDSEESEEFGSGTEASETLEQVEEDEEESSSEEEEEEEEEEEMEEDVDENFKATVKAALGDAAAESDEESDGGLSDSAMFRLDEALAEAFRSRVKGKGKKMQKEQQEQLLHFKMRVLDLVEVLVHAHAPAGMLLEVIIPLFGLIESGSVLKPLRCLAERATHLVHVIFKIKKPAADNNLQKESLPGFVRDIIQYSAKAPNVPHKDIASACIFVLRVMLGLEHSDKPSPMRTRSHTADVKNHAKEEEKHLEEVVNVIKEELSSLFEKRDNRLNQMMFHSLLERQPILLWPVAEHLLSYAVNADIRVFCRTRALSSLAAMINKNVVQSIGEDKWSSFSQQLVSKLTESLVNVSELKPRYIQEAALVLVKYLHSQPTQPLPDSLLTKLESLKSQLSKDTRKVIQRVLGAKSVNRKRNMQDDTGGDKSPKKKQKIQGKNGVNAVEETNGTSSELHENTTKGTKIKKKKPKTKNS</sequence>
<dbReference type="GO" id="GO:0003714">
    <property type="term" value="F:transcription corepressor activity"/>
    <property type="evidence" value="ECO:0007669"/>
    <property type="project" value="TreeGrafter"/>
</dbReference>
<dbReference type="FunCoup" id="A0A1S3H2U1">
    <property type="interactions" value="271"/>
</dbReference>
<dbReference type="SUPFAM" id="SSF48371">
    <property type="entry name" value="ARM repeat"/>
    <property type="match status" value="1"/>
</dbReference>
<keyword evidence="4" id="KW-0175">Coiled coil</keyword>
<evidence type="ECO:0000313" key="7">
    <source>
        <dbReference type="RefSeq" id="XP_013379454.1"/>
    </source>
</evidence>
<evidence type="ECO:0000313" key="6">
    <source>
        <dbReference type="Proteomes" id="UP000085678"/>
    </source>
</evidence>
<dbReference type="GeneID" id="106150961"/>
<dbReference type="InterPro" id="IPR016024">
    <property type="entry name" value="ARM-type_fold"/>
</dbReference>
<feature type="compositionally biased region" description="Acidic residues" evidence="5">
    <location>
        <begin position="723"/>
        <end position="751"/>
    </location>
</feature>
<evidence type="ECO:0000256" key="4">
    <source>
        <dbReference type="SAM" id="Coils"/>
    </source>
</evidence>
<feature type="region of interest" description="Disordered" evidence="5">
    <location>
        <begin position="691"/>
        <end position="751"/>
    </location>
</feature>
<dbReference type="KEGG" id="lak:106150961"/>